<keyword evidence="2" id="KW-1003">Cell membrane</keyword>
<evidence type="ECO:0000256" key="2">
    <source>
        <dbReference type="ARBA" id="ARBA00022475"/>
    </source>
</evidence>
<dbReference type="Proteomes" id="UP001231109">
    <property type="component" value="Unassembled WGS sequence"/>
</dbReference>
<feature type="transmembrane region" description="Helical" evidence="8">
    <location>
        <begin position="9"/>
        <end position="27"/>
    </location>
</feature>
<evidence type="ECO:0000256" key="1">
    <source>
        <dbReference type="ARBA" id="ARBA00004651"/>
    </source>
</evidence>
<evidence type="ECO:0000256" key="8">
    <source>
        <dbReference type="SAM" id="Phobius"/>
    </source>
</evidence>
<keyword evidence="10" id="KW-1185">Reference proteome</keyword>
<feature type="transmembrane region" description="Helical" evidence="8">
    <location>
        <begin position="281"/>
        <end position="302"/>
    </location>
</feature>
<comment type="subcellular location">
    <subcellularLocation>
        <location evidence="1">Cell membrane</location>
        <topology evidence="1">Multi-pass membrane protein</topology>
    </subcellularLocation>
</comment>
<accession>A0ABT9HUA3</accession>
<organism evidence="9 10">
    <name type="scientific">Rheinheimera baltica</name>
    <dbReference type="NCBI Taxonomy" id="67576"/>
    <lineage>
        <taxon>Bacteria</taxon>
        <taxon>Pseudomonadati</taxon>
        <taxon>Pseudomonadota</taxon>
        <taxon>Gammaproteobacteria</taxon>
        <taxon>Chromatiales</taxon>
        <taxon>Chromatiaceae</taxon>
        <taxon>Rheinheimera</taxon>
    </lineage>
</organism>
<keyword evidence="7 8" id="KW-0472">Membrane</keyword>
<evidence type="ECO:0000256" key="6">
    <source>
        <dbReference type="ARBA" id="ARBA00022989"/>
    </source>
</evidence>
<evidence type="ECO:0000313" key="9">
    <source>
        <dbReference type="EMBL" id="MDP5134698.1"/>
    </source>
</evidence>
<dbReference type="EMBL" id="JAPJDZ010000002">
    <property type="protein sequence ID" value="MDP5134698.1"/>
    <property type="molecule type" value="Genomic_DNA"/>
</dbReference>
<name>A0ABT9HUA3_9GAMM</name>
<dbReference type="InterPro" id="IPR013426">
    <property type="entry name" value="EpsH-like"/>
</dbReference>
<dbReference type="NCBIfam" id="TIGR04178">
    <property type="entry name" value="exo_archaeo"/>
    <property type="match status" value="1"/>
</dbReference>
<dbReference type="EC" id="3.4.22.-" evidence="9"/>
<evidence type="ECO:0000313" key="10">
    <source>
        <dbReference type="Proteomes" id="UP001231109"/>
    </source>
</evidence>
<feature type="transmembrane region" description="Helical" evidence="8">
    <location>
        <begin position="68"/>
        <end position="85"/>
    </location>
</feature>
<protein>
    <submittedName>
        <fullName evidence="9">Exosortase</fullName>
        <ecNumber evidence="9">3.4.22.-</ecNumber>
    </submittedName>
</protein>
<keyword evidence="6 8" id="KW-1133">Transmembrane helix</keyword>
<keyword evidence="5 9" id="KW-0378">Hydrolase</keyword>
<dbReference type="GO" id="GO:0016787">
    <property type="term" value="F:hydrolase activity"/>
    <property type="evidence" value="ECO:0007669"/>
    <property type="project" value="UniProtKB-KW"/>
</dbReference>
<reference evidence="9 10" key="1">
    <citation type="submission" date="2022-11" db="EMBL/GenBank/DDBJ databases">
        <title>Viruses from the air-sea interface of a natural surface slick.</title>
        <authorList>
            <person name="Rahlff J."/>
            <person name="Holmfeldt K."/>
        </authorList>
    </citation>
    <scope>NUCLEOTIDE SEQUENCE [LARGE SCALE GENOMIC DNA]</scope>
    <source>
        <strain evidence="9 10">SMS4</strain>
    </source>
</reference>
<feature type="transmembrane region" description="Helical" evidence="8">
    <location>
        <begin position="138"/>
        <end position="157"/>
    </location>
</feature>
<feature type="transmembrane region" description="Helical" evidence="8">
    <location>
        <begin position="39"/>
        <end position="56"/>
    </location>
</feature>
<evidence type="ECO:0000256" key="5">
    <source>
        <dbReference type="ARBA" id="ARBA00022801"/>
    </source>
</evidence>
<dbReference type="PROSITE" id="PS51257">
    <property type="entry name" value="PROKAR_LIPOPROTEIN"/>
    <property type="match status" value="1"/>
</dbReference>
<dbReference type="Pfam" id="PF09721">
    <property type="entry name" value="Exosortase_EpsH"/>
    <property type="match status" value="1"/>
</dbReference>
<feature type="transmembrane region" description="Helical" evidence="8">
    <location>
        <begin position="202"/>
        <end position="231"/>
    </location>
</feature>
<comment type="caution">
    <text evidence="9">The sequence shown here is derived from an EMBL/GenBank/DDBJ whole genome shotgun (WGS) entry which is preliminary data.</text>
</comment>
<evidence type="ECO:0000256" key="7">
    <source>
        <dbReference type="ARBA" id="ARBA00023136"/>
    </source>
</evidence>
<feature type="transmembrane region" description="Helical" evidence="8">
    <location>
        <begin position="243"/>
        <end position="261"/>
    </location>
</feature>
<evidence type="ECO:0000256" key="3">
    <source>
        <dbReference type="ARBA" id="ARBA00022670"/>
    </source>
</evidence>
<dbReference type="InterPro" id="IPR019127">
    <property type="entry name" value="Exosortase"/>
</dbReference>
<proteinExistence type="predicted"/>
<dbReference type="InterPro" id="IPR026392">
    <property type="entry name" value="Exo/Archaeosortase_dom"/>
</dbReference>
<dbReference type="NCBIfam" id="TIGR02602">
    <property type="entry name" value="8TM_EpsH"/>
    <property type="match status" value="1"/>
</dbReference>
<keyword evidence="4 8" id="KW-0812">Transmembrane</keyword>
<keyword evidence="3" id="KW-0645">Protease</keyword>
<gene>
    <name evidence="9" type="primary">xrt</name>
    <name evidence="9" type="ORF">ORJ04_01885</name>
</gene>
<dbReference type="RefSeq" id="WP_027670808.1">
    <property type="nucleotide sequence ID" value="NZ_JAPJDZ010000002.1"/>
</dbReference>
<feature type="transmembrane region" description="Helical" evidence="8">
    <location>
        <begin position="178"/>
        <end position="196"/>
    </location>
</feature>
<sequence>MTIKHANTLFLLQIILLACSLLLYPQIVVDWRTYSFDDGTYSHAYLMPFIIITLLWQQRNNVQLRFNLLFLATTLGLALVLAVSITSQLISLTRLLFPMYVILLFCSLVKPSKGLIVPLALLWFISPVWGSLIGPLQYIAVVITTFFMQLTHIPVYVEGNFVQIPQGVFEIAEGCSGLRYFIVSLALSTLLCHLQLRKVKNMLLVTLCAIFGAILVNGIRIVMIILIGYYSDMQSSIVKDHNMFGWFLYIPFIMALFYLVGKLEPQPADDNNAYKPQQLSTRSSIVVMFMVVACSGLSLRALTNQHPLFSYTPITITPEASSMQPSAYIAAYSNKTLQHLTVNDHEIINIRFEFNGQHEANRPDYYLNEVIPKGWNKVNSDLTATSRLVRLTNLAGEHAILQYWYEANGNSTGSLAVYKRYRIHQAFKLNAYSAMQWQFVLCQTTLCTDEATILTMLATKNHSGQ</sequence>
<evidence type="ECO:0000256" key="4">
    <source>
        <dbReference type="ARBA" id="ARBA00022692"/>
    </source>
</evidence>